<evidence type="ECO:0000256" key="2">
    <source>
        <dbReference type="ARBA" id="ARBA00012438"/>
    </source>
</evidence>
<evidence type="ECO:0000256" key="7">
    <source>
        <dbReference type="ARBA" id="ARBA00022840"/>
    </source>
</evidence>
<reference evidence="13 14" key="1">
    <citation type="submission" date="2020-08" db="EMBL/GenBank/DDBJ databases">
        <title>Whole genome shotgun sequence of Actinoplanes ianthinogenes NBRC 13996.</title>
        <authorList>
            <person name="Komaki H."/>
            <person name="Tamura T."/>
        </authorList>
    </citation>
    <scope>NUCLEOTIDE SEQUENCE [LARGE SCALE GENOMIC DNA]</scope>
    <source>
        <strain evidence="13 14">NBRC 13996</strain>
    </source>
</reference>
<evidence type="ECO:0000256" key="6">
    <source>
        <dbReference type="ARBA" id="ARBA00022777"/>
    </source>
</evidence>
<dbReference type="InterPro" id="IPR036890">
    <property type="entry name" value="HATPase_C_sf"/>
</dbReference>
<feature type="compositionally biased region" description="Polar residues" evidence="9">
    <location>
        <begin position="431"/>
        <end position="441"/>
    </location>
</feature>
<evidence type="ECO:0000313" key="13">
    <source>
        <dbReference type="EMBL" id="BCJ41975.1"/>
    </source>
</evidence>
<dbReference type="EC" id="2.7.13.3" evidence="2"/>
<feature type="transmembrane region" description="Helical" evidence="10">
    <location>
        <begin position="128"/>
        <end position="145"/>
    </location>
</feature>
<evidence type="ECO:0000259" key="12">
    <source>
        <dbReference type="Pfam" id="PF07730"/>
    </source>
</evidence>
<keyword evidence="5" id="KW-0547">Nucleotide-binding</keyword>
<gene>
    <name evidence="13" type="ORF">Aiant_26320</name>
</gene>
<dbReference type="Gene3D" id="3.30.565.10">
    <property type="entry name" value="Histidine kinase-like ATPase, C-terminal domain"/>
    <property type="match status" value="1"/>
</dbReference>
<evidence type="ECO:0000256" key="4">
    <source>
        <dbReference type="ARBA" id="ARBA00022679"/>
    </source>
</evidence>
<organism evidence="13 14">
    <name type="scientific">Actinoplanes ianthinogenes</name>
    <dbReference type="NCBI Taxonomy" id="122358"/>
    <lineage>
        <taxon>Bacteria</taxon>
        <taxon>Bacillati</taxon>
        <taxon>Actinomycetota</taxon>
        <taxon>Actinomycetes</taxon>
        <taxon>Micromonosporales</taxon>
        <taxon>Micromonosporaceae</taxon>
        <taxon>Actinoplanes</taxon>
    </lineage>
</organism>
<keyword evidence="4" id="KW-0808">Transferase</keyword>
<keyword evidence="7" id="KW-0067">ATP-binding</keyword>
<evidence type="ECO:0000256" key="1">
    <source>
        <dbReference type="ARBA" id="ARBA00000085"/>
    </source>
</evidence>
<evidence type="ECO:0000256" key="8">
    <source>
        <dbReference type="ARBA" id="ARBA00023012"/>
    </source>
</evidence>
<dbReference type="Proteomes" id="UP000676967">
    <property type="component" value="Chromosome"/>
</dbReference>
<feature type="region of interest" description="Disordered" evidence="9">
    <location>
        <begin position="330"/>
        <end position="380"/>
    </location>
</feature>
<feature type="transmembrane region" description="Helical" evidence="10">
    <location>
        <begin position="37"/>
        <end position="54"/>
    </location>
</feature>
<feature type="transmembrane region" description="Helical" evidence="10">
    <location>
        <begin position="61"/>
        <end position="80"/>
    </location>
</feature>
<dbReference type="EMBL" id="AP023356">
    <property type="protein sequence ID" value="BCJ41975.1"/>
    <property type="molecule type" value="Genomic_DNA"/>
</dbReference>
<evidence type="ECO:0000256" key="5">
    <source>
        <dbReference type="ARBA" id="ARBA00022741"/>
    </source>
</evidence>
<feature type="region of interest" description="Disordered" evidence="9">
    <location>
        <begin position="417"/>
        <end position="479"/>
    </location>
</feature>
<feature type="domain" description="Signal transduction histidine kinase subgroup 3 dimerisation and phosphoacceptor" evidence="12">
    <location>
        <begin position="177"/>
        <end position="242"/>
    </location>
</feature>
<dbReference type="CDD" id="cd16917">
    <property type="entry name" value="HATPase_UhpB-NarQ-NarX-like"/>
    <property type="match status" value="1"/>
</dbReference>
<protein>
    <recommendedName>
        <fullName evidence="2">histidine kinase</fullName>
        <ecNumber evidence="2">2.7.13.3</ecNumber>
    </recommendedName>
</protein>
<dbReference type="InterPro" id="IPR050482">
    <property type="entry name" value="Sensor_HK_TwoCompSys"/>
</dbReference>
<evidence type="ECO:0000259" key="11">
    <source>
        <dbReference type="Pfam" id="PF02518"/>
    </source>
</evidence>
<evidence type="ECO:0000256" key="9">
    <source>
        <dbReference type="SAM" id="MobiDB-lite"/>
    </source>
</evidence>
<proteinExistence type="predicted"/>
<keyword evidence="10" id="KW-1133">Transmembrane helix</keyword>
<evidence type="ECO:0000256" key="10">
    <source>
        <dbReference type="SAM" id="Phobius"/>
    </source>
</evidence>
<feature type="compositionally biased region" description="Low complexity" evidence="9">
    <location>
        <begin position="331"/>
        <end position="367"/>
    </location>
</feature>
<keyword evidence="14" id="KW-1185">Reference proteome</keyword>
<dbReference type="Gene3D" id="1.20.5.1930">
    <property type="match status" value="1"/>
</dbReference>
<evidence type="ECO:0000256" key="3">
    <source>
        <dbReference type="ARBA" id="ARBA00022553"/>
    </source>
</evidence>
<keyword evidence="10" id="KW-0472">Membrane</keyword>
<dbReference type="InterPro" id="IPR011712">
    <property type="entry name" value="Sig_transdc_His_kin_sub3_dim/P"/>
</dbReference>
<accession>A0ABN6C971</accession>
<dbReference type="Pfam" id="PF07730">
    <property type="entry name" value="HisKA_3"/>
    <property type="match status" value="1"/>
</dbReference>
<keyword evidence="8" id="KW-0902">Two-component regulatory system</keyword>
<evidence type="ECO:0000313" key="14">
    <source>
        <dbReference type="Proteomes" id="UP000676967"/>
    </source>
</evidence>
<dbReference type="Pfam" id="PF02518">
    <property type="entry name" value="HATPase_c"/>
    <property type="match status" value="1"/>
</dbReference>
<comment type="catalytic activity">
    <reaction evidence="1">
        <text>ATP + protein L-histidine = ADP + protein N-phospho-L-histidine.</text>
        <dbReference type="EC" id="2.7.13.3"/>
    </reaction>
</comment>
<keyword evidence="6" id="KW-0418">Kinase</keyword>
<dbReference type="RefSeq" id="WP_212847077.1">
    <property type="nucleotide sequence ID" value="NZ_AP023356.1"/>
</dbReference>
<dbReference type="SUPFAM" id="SSF55874">
    <property type="entry name" value="ATPase domain of HSP90 chaperone/DNA topoisomerase II/histidine kinase"/>
    <property type="match status" value="1"/>
</dbReference>
<dbReference type="PANTHER" id="PTHR24421">
    <property type="entry name" value="NITRATE/NITRITE SENSOR PROTEIN NARX-RELATED"/>
    <property type="match status" value="1"/>
</dbReference>
<feature type="domain" description="Histidine kinase/HSP90-like ATPase" evidence="11">
    <location>
        <begin position="295"/>
        <end position="408"/>
    </location>
</feature>
<name>A0ABN6C971_9ACTN</name>
<feature type="transmembrane region" description="Helical" evidence="10">
    <location>
        <begin position="100"/>
        <end position="116"/>
    </location>
</feature>
<sequence>MAKFLDARDTLTRSVLLDGAGLAYLLVVNHTEHPPTALQWVLAVLAFASALLLHRRQPINLLVQTVLLGIAMITLDDSTINQVGTAWAIGELALWAPRRRHLVAGVALVAAVYLICDARSTMPILRSLVGLTISLGLPVLLGLVVRTTRELGVQAEQRAVEEQRRRESEHRAARAGERGAIARELHDVVAHHVASMVLRVGVARHVLPDLDPRTAEVFDDVHRTGTAALADLRRLVEVLRDPDSARGDASLTAIDPSALPAALDGAVETARRAGVIVEAEIDPRVVELDAVRGLALLRLTQEGLTNVAKHAGPSARASLRVVMDGPDLHWSVSDDGGSGASPPASASSSLVPDLSSSGLSSSPASAGTGRVPGGGHGLTGMRERVEVLGGSLSAGPSGRGWRVATVLPGTLPAEPVPFPASPAAGPVGQPLSASLGPSASFTAGPRQPSAGTGPRQPSAGTGPRQPSAGTGPRHPEEND</sequence>
<keyword evidence="3" id="KW-0597">Phosphoprotein</keyword>
<keyword evidence="10" id="KW-0812">Transmembrane</keyword>
<dbReference type="InterPro" id="IPR003594">
    <property type="entry name" value="HATPase_dom"/>
</dbReference>
<dbReference type="PANTHER" id="PTHR24421:SF10">
    <property type="entry name" value="NITRATE_NITRITE SENSOR PROTEIN NARQ"/>
    <property type="match status" value="1"/>
</dbReference>